<dbReference type="InterPro" id="IPR001519">
    <property type="entry name" value="Ferritin"/>
</dbReference>
<dbReference type="SUPFAM" id="SSF47240">
    <property type="entry name" value="Ferritin-like"/>
    <property type="match status" value="1"/>
</dbReference>
<evidence type="ECO:0000259" key="7">
    <source>
        <dbReference type="PROSITE" id="PS50905"/>
    </source>
</evidence>
<comment type="catalytic activity">
    <reaction evidence="6">
        <text>4 Fe(2+) + O2 + 6 H2O = 4 iron(III) oxide-hydroxide + 12 H(+)</text>
        <dbReference type="Rhea" id="RHEA:11972"/>
        <dbReference type="ChEBI" id="CHEBI:15377"/>
        <dbReference type="ChEBI" id="CHEBI:15378"/>
        <dbReference type="ChEBI" id="CHEBI:15379"/>
        <dbReference type="ChEBI" id="CHEBI:29033"/>
        <dbReference type="ChEBI" id="CHEBI:78619"/>
        <dbReference type="EC" id="1.16.3.2"/>
    </reaction>
</comment>
<evidence type="ECO:0000256" key="6">
    <source>
        <dbReference type="RuleBase" id="RU361145"/>
    </source>
</evidence>
<dbReference type="InterPro" id="IPR008331">
    <property type="entry name" value="Ferritin_DPS_dom"/>
</dbReference>
<accession>A0ABT1MEJ4</accession>
<dbReference type="EC" id="1.16.3.2" evidence="6"/>
<reference evidence="8 9" key="1">
    <citation type="submission" date="2022-07" db="EMBL/GenBank/DDBJ databases">
        <title>Fecal culturing of patients with breast cancer.</title>
        <authorList>
            <person name="Teng N.M.Y."/>
            <person name="Kiu R."/>
            <person name="Evans R."/>
            <person name="Baker D.J."/>
            <person name="Zenner C."/>
            <person name="Robinson S.D."/>
            <person name="Hall L.J."/>
        </authorList>
    </citation>
    <scope>NUCLEOTIDE SEQUENCE [LARGE SCALE GENOMIC DNA]</scope>
    <source>
        <strain evidence="8 9">LH1063</strain>
    </source>
</reference>
<dbReference type="PANTHER" id="PTHR11431">
    <property type="entry name" value="FERRITIN"/>
    <property type="match status" value="1"/>
</dbReference>
<feature type="domain" description="Ferritin-like diiron" evidence="7">
    <location>
        <begin position="1"/>
        <end position="145"/>
    </location>
</feature>
<keyword evidence="5 6" id="KW-0408">Iron</keyword>
<dbReference type="PANTHER" id="PTHR11431:SF127">
    <property type="entry name" value="BACTERIAL NON-HEME FERRITIN"/>
    <property type="match status" value="1"/>
</dbReference>
<evidence type="ECO:0000256" key="4">
    <source>
        <dbReference type="ARBA" id="ARBA00023002"/>
    </source>
</evidence>
<dbReference type="PROSITE" id="PS50905">
    <property type="entry name" value="FERRITIN_LIKE"/>
    <property type="match status" value="1"/>
</dbReference>
<sequence length="164" mass="19019">MLKKRMEEALNTQINAGIWSAHFFLSLSLHFTALGWPGFSYRMQRQYEEEQRETFKMIDYVQKQEGRILLGDIVDVPVSFGNVSESLDRAMVHLVRITDSIDTLADEARNENDKATRAMLDWFILRRVEEESAMSELISRVKNLGDGVGLYLLDRELLQKDFKA</sequence>
<comment type="similarity">
    <text evidence="1 6">Belongs to the ferritin family. Prokaryotic subfamily.</text>
</comment>
<keyword evidence="2 6" id="KW-0409">Iron storage</keyword>
<evidence type="ECO:0000256" key="5">
    <source>
        <dbReference type="ARBA" id="ARBA00023004"/>
    </source>
</evidence>
<evidence type="ECO:0000313" key="9">
    <source>
        <dbReference type="Proteomes" id="UP001205603"/>
    </source>
</evidence>
<comment type="caution">
    <text evidence="8">The sequence shown here is derived from an EMBL/GenBank/DDBJ whole genome shotgun (WGS) entry which is preliminary data.</text>
</comment>
<keyword evidence="9" id="KW-1185">Reference proteome</keyword>
<organism evidence="8 9">
    <name type="scientific">Coprobacter tertius</name>
    <dbReference type="NCBI Taxonomy" id="2944915"/>
    <lineage>
        <taxon>Bacteria</taxon>
        <taxon>Pseudomonadati</taxon>
        <taxon>Bacteroidota</taxon>
        <taxon>Bacteroidia</taxon>
        <taxon>Bacteroidales</taxon>
        <taxon>Barnesiellaceae</taxon>
        <taxon>Coprobacter</taxon>
    </lineage>
</organism>
<protein>
    <recommendedName>
        <fullName evidence="6">Ferritin</fullName>
        <ecNumber evidence="6">1.16.3.2</ecNumber>
    </recommendedName>
</protein>
<comment type="function">
    <text evidence="6">Iron-storage protein.</text>
</comment>
<keyword evidence="4" id="KW-0560">Oxidoreductase</keyword>
<dbReference type="Proteomes" id="UP001205603">
    <property type="component" value="Unassembled WGS sequence"/>
</dbReference>
<dbReference type="InterPro" id="IPR041719">
    <property type="entry name" value="Ferritin_prok"/>
</dbReference>
<gene>
    <name evidence="8" type="ORF">NMU02_02955</name>
</gene>
<dbReference type="Gene3D" id="1.20.1260.10">
    <property type="match status" value="1"/>
</dbReference>
<comment type="subcellular location">
    <subcellularLocation>
        <location evidence="6">Cytoplasm</location>
    </subcellularLocation>
</comment>
<proteinExistence type="inferred from homology"/>
<evidence type="ECO:0000256" key="3">
    <source>
        <dbReference type="ARBA" id="ARBA00022723"/>
    </source>
</evidence>
<evidence type="ECO:0000313" key="8">
    <source>
        <dbReference type="EMBL" id="MCP9611050.1"/>
    </source>
</evidence>
<dbReference type="Pfam" id="PF00210">
    <property type="entry name" value="Ferritin"/>
    <property type="match status" value="1"/>
</dbReference>
<name>A0ABT1MEJ4_9BACT</name>
<evidence type="ECO:0000256" key="2">
    <source>
        <dbReference type="ARBA" id="ARBA00022434"/>
    </source>
</evidence>
<dbReference type="RefSeq" id="WP_255025701.1">
    <property type="nucleotide sequence ID" value="NZ_JANDHW010000002.1"/>
</dbReference>
<dbReference type="EMBL" id="JANDHW010000002">
    <property type="protein sequence ID" value="MCP9611050.1"/>
    <property type="molecule type" value="Genomic_DNA"/>
</dbReference>
<dbReference type="InterPro" id="IPR012347">
    <property type="entry name" value="Ferritin-like"/>
</dbReference>
<dbReference type="CDD" id="cd01055">
    <property type="entry name" value="Nonheme_Ferritin"/>
    <property type="match status" value="1"/>
</dbReference>
<keyword evidence="6" id="KW-0963">Cytoplasm</keyword>
<dbReference type="InterPro" id="IPR009078">
    <property type="entry name" value="Ferritin-like_SF"/>
</dbReference>
<dbReference type="InterPro" id="IPR009040">
    <property type="entry name" value="Ferritin-like_diiron"/>
</dbReference>
<evidence type="ECO:0000256" key="1">
    <source>
        <dbReference type="ARBA" id="ARBA00006950"/>
    </source>
</evidence>
<keyword evidence="3 6" id="KW-0479">Metal-binding</keyword>